<dbReference type="Proteomes" id="UP000094622">
    <property type="component" value="Unassembled WGS sequence"/>
</dbReference>
<dbReference type="PANTHER" id="PTHR48100:SF59">
    <property type="entry name" value="ADENOSYLCOBALAMIN_ALPHA-RIBAZOLE PHOSPHATASE"/>
    <property type="match status" value="1"/>
</dbReference>
<dbReference type="SMART" id="SM00855">
    <property type="entry name" value="PGAM"/>
    <property type="match status" value="1"/>
</dbReference>
<organism evidence="3 4">
    <name type="scientific">Methylobrevis pamukkalensis</name>
    <dbReference type="NCBI Taxonomy" id="1439726"/>
    <lineage>
        <taxon>Bacteria</taxon>
        <taxon>Pseudomonadati</taxon>
        <taxon>Pseudomonadota</taxon>
        <taxon>Alphaproteobacteria</taxon>
        <taxon>Hyphomicrobiales</taxon>
        <taxon>Pleomorphomonadaceae</taxon>
        <taxon>Methylobrevis</taxon>
    </lineage>
</organism>
<dbReference type="EC" id="3.1.3.73" evidence="3"/>
<dbReference type="Gene3D" id="3.40.50.1240">
    <property type="entry name" value="Phosphoglycerate mutase-like"/>
    <property type="match status" value="1"/>
</dbReference>
<reference evidence="3 4" key="1">
    <citation type="submission" date="2016-07" db="EMBL/GenBank/DDBJ databases">
        <title>Draft Genome Sequence of Methylobrevis pamukkalensis PK2.</title>
        <authorList>
            <person name="Vasilenko O.V."/>
            <person name="Doronina N.V."/>
            <person name="Shmareva M.N."/>
            <person name="Tarlachkov S.V."/>
            <person name="Mustakhimov I."/>
            <person name="Trotsenko Y.A."/>
        </authorList>
    </citation>
    <scope>NUCLEOTIDE SEQUENCE [LARGE SCALE GENOMIC DNA]</scope>
    <source>
        <strain evidence="3 4">PK2</strain>
    </source>
</reference>
<dbReference type="CDD" id="cd07067">
    <property type="entry name" value="HP_PGM_like"/>
    <property type="match status" value="1"/>
</dbReference>
<proteinExistence type="predicted"/>
<dbReference type="PIRSF" id="PIRSF000709">
    <property type="entry name" value="6PFK_2-Ptase"/>
    <property type="match status" value="1"/>
</dbReference>
<dbReference type="AlphaFoldDB" id="A0A1E3H468"/>
<name>A0A1E3H468_9HYPH</name>
<dbReference type="InterPro" id="IPR050275">
    <property type="entry name" value="PGM_Phosphatase"/>
</dbReference>
<evidence type="ECO:0000256" key="2">
    <source>
        <dbReference type="PIRSR" id="PIRSR613078-2"/>
    </source>
</evidence>
<dbReference type="Pfam" id="PF00300">
    <property type="entry name" value="His_Phos_1"/>
    <property type="match status" value="1"/>
</dbReference>
<evidence type="ECO:0000256" key="1">
    <source>
        <dbReference type="PIRSR" id="PIRSR613078-1"/>
    </source>
</evidence>
<dbReference type="EMBL" id="MCRJ01000034">
    <property type="protein sequence ID" value="ODN70955.1"/>
    <property type="molecule type" value="Genomic_DNA"/>
</dbReference>
<dbReference type="GO" id="GO:0043755">
    <property type="term" value="F:alpha-ribazole phosphatase activity"/>
    <property type="evidence" value="ECO:0007669"/>
    <property type="project" value="UniProtKB-EC"/>
</dbReference>
<dbReference type="PANTHER" id="PTHR48100">
    <property type="entry name" value="BROAD-SPECIFICITY PHOSPHATASE YOR283W-RELATED"/>
    <property type="match status" value="1"/>
</dbReference>
<dbReference type="OrthoDB" id="9781415at2"/>
<dbReference type="InterPro" id="IPR029033">
    <property type="entry name" value="His_PPase_superfam"/>
</dbReference>
<gene>
    <name evidence="3" type="primary">cobC</name>
    <name evidence="3" type="ORF">A6302_01727</name>
</gene>
<dbReference type="RefSeq" id="WP_141703488.1">
    <property type="nucleotide sequence ID" value="NZ_MCRJ01000034.1"/>
</dbReference>
<keyword evidence="3" id="KW-0378">Hydrolase</keyword>
<feature type="binding site" evidence="2">
    <location>
        <position position="82"/>
    </location>
    <ligand>
        <name>substrate</name>
    </ligand>
</feature>
<evidence type="ECO:0000313" key="3">
    <source>
        <dbReference type="EMBL" id="ODN70955.1"/>
    </source>
</evidence>
<feature type="binding site" evidence="2">
    <location>
        <begin position="24"/>
        <end position="31"/>
    </location>
    <ligand>
        <name>substrate</name>
    </ligand>
</feature>
<feature type="active site" description="Tele-phosphohistidine intermediate" evidence="1">
    <location>
        <position position="25"/>
    </location>
</feature>
<evidence type="ECO:0000313" key="4">
    <source>
        <dbReference type="Proteomes" id="UP000094622"/>
    </source>
</evidence>
<dbReference type="SUPFAM" id="SSF53254">
    <property type="entry name" value="Phosphoglycerate mutase-like"/>
    <property type="match status" value="1"/>
</dbReference>
<protein>
    <submittedName>
        <fullName evidence="3">Alpha-ribazole phosphatase</fullName>
        <ecNumber evidence="3">3.1.3.73</ecNumber>
    </submittedName>
</protein>
<comment type="caution">
    <text evidence="3">The sequence shown here is derived from an EMBL/GenBank/DDBJ whole genome shotgun (WGS) entry which is preliminary data.</text>
</comment>
<dbReference type="GO" id="GO:0005737">
    <property type="term" value="C:cytoplasm"/>
    <property type="evidence" value="ECO:0007669"/>
    <property type="project" value="TreeGrafter"/>
</dbReference>
<feature type="active site" description="Proton donor/acceptor" evidence="1">
    <location>
        <position position="109"/>
    </location>
</feature>
<sequence>MNVESPLPAVAAVVRHAHPVVFIRHGETDWNVVKRLQGRTDIPLNERGRGQARRNGAAVRDHFAASNIAVEDFAFFASPLGRARETMEIVAAELGVDGARIGFDARLVEISFGDWEGNSMKDIEASRPHEVAPRKAAPFTHAPPNGESYAMLTERVAAFLAGVDGPAVIVSHGGVSRAVRGLLAGLPGEEIVHLPVPQDSFFFWENGEGRWL</sequence>
<accession>A0A1E3H468</accession>
<keyword evidence="4" id="KW-1185">Reference proteome</keyword>
<dbReference type="InterPro" id="IPR013078">
    <property type="entry name" value="His_Pase_superF_clade-1"/>
</dbReference>